<dbReference type="SMART" id="SM00487">
    <property type="entry name" value="DEXDc"/>
    <property type="match status" value="1"/>
</dbReference>
<feature type="compositionally biased region" description="Polar residues" evidence="12">
    <location>
        <begin position="117"/>
        <end position="151"/>
    </location>
</feature>
<feature type="domain" description="Helicase ATP-binding" evidence="14">
    <location>
        <begin position="901"/>
        <end position="1082"/>
    </location>
</feature>
<dbReference type="InterPro" id="IPR002464">
    <property type="entry name" value="DNA/RNA_helicase_DEAH_CS"/>
</dbReference>
<dbReference type="InterPro" id="IPR010997">
    <property type="entry name" value="HRDC-like_sf"/>
</dbReference>
<feature type="domain" description="HRDC" evidence="13">
    <location>
        <begin position="1510"/>
        <end position="1590"/>
    </location>
</feature>
<feature type="compositionally biased region" description="Acidic residues" evidence="12">
    <location>
        <begin position="1464"/>
        <end position="1475"/>
    </location>
</feature>
<feature type="compositionally biased region" description="Basic and acidic residues" evidence="12">
    <location>
        <begin position="1655"/>
        <end position="1668"/>
    </location>
</feature>
<evidence type="ECO:0000256" key="5">
    <source>
        <dbReference type="ARBA" id="ARBA00022806"/>
    </source>
</evidence>
<evidence type="ECO:0000256" key="2">
    <source>
        <dbReference type="ARBA" id="ARBA00005446"/>
    </source>
</evidence>
<dbReference type="Pfam" id="PF00270">
    <property type="entry name" value="DEAD"/>
    <property type="match status" value="1"/>
</dbReference>
<feature type="compositionally biased region" description="Basic residues" evidence="12">
    <location>
        <begin position="1678"/>
        <end position="1689"/>
    </location>
</feature>
<dbReference type="CDD" id="cd18794">
    <property type="entry name" value="SF2_C_RecQ"/>
    <property type="match status" value="1"/>
</dbReference>
<evidence type="ECO:0000256" key="1">
    <source>
        <dbReference type="ARBA" id="ARBA00004123"/>
    </source>
</evidence>
<dbReference type="Gene3D" id="1.10.150.80">
    <property type="entry name" value="HRDC domain"/>
    <property type="match status" value="1"/>
</dbReference>
<dbReference type="GO" id="GO:0006260">
    <property type="term" value="P:DNA replication"/>
    <property type="evidence" value="ECO:0007669"/>
    <property type="project" value="InterPro"/>
</dbReference>
<feature type="compositionally biased region" description="Polar residues" evidence="12">
    <location>
        <begin position="192"/>
        <end position="201"/>
    </location>
</feature>
<dbReference type="PROSITE" id="PS00690">
    <property type="entry name" value="DEAH_ATP_HELICASE"/>
    <property type="match status" value="1"/>
</dbReference>
<dbReference type="InterPro" id="IPR011545">
    <property type="entry name" value="DEAD/DEAH_box_helicase_dom"/>
</dbReference>
<comment type="subcellular location">
    <subcellularLocation>
        <location evidence="1">Nucleus</location>
    </subcellularLocation>
</comment>
<name>A0A8T9C5C1_9HELO</name>
<feature type="region of interest" description="Disordered" evidence="12">
    <location>
        <begin position="278"/>
        <end position="309"/>
    </location>
</feature>
<dbReference type="GO" id="GO:0005524">
    <property type="term" value="F:ATP binding"/>
    <property type="evidence" value="ECO:0007669"/>
    <property type="project" value="UniProtKB-KW"/>
</dbReference>
<dbReference type="PANTHER" id="PTHR13710">
    <property type="entry name" value="DNA HELICASE RECQ FAMILY MEMBER"/>
    <property type="match status" value="1"/>
</dbReference>
<dbReference type="CDD" id="cd17920">
    <property type="entry name" value="DEXHc_RecQ"/>
    <property type="match status" value="1"/>
</dbReference>
<evidence type="ECO:0000256" key="9">
    <source>
        <dbReference type="ARBA" id="ARBA00023242"/>
    </source>
</evidence>
<dbReference type="InterPro" id="IPR004589">
    <property type="entry name" value="DNA_helicase_ATP-dep_RecQ"/>
</dbReference>
<feature type="compositionally biased region" description="Polar residues" evidence="12">
    <location>
        <begin position="1431"/>
        <end position="1451"/>
    </location>
</feature>
<feature type="compositionally biased region" description="Basic and acidic residues" evidence="12">
    <location>
        <begin position="443"/>
        <end position="458"/>
    </location>
</feature>
<feature type="region of interest" description="Disordered" evidence="12">
    <location>
        <begin position="188"/>
        <end position="241"/>
    </location>
</feature>
<dbReference type="GO" id="GO:0003677">
    <property type="term" value="F:DNA binding"/>
    <property type="evidence" value="ECO:0007669"/>
    <property type="project" value="UniProtKB-KW"/>
</dbReference>
<protein>
    <recommendedName>
        <fullName evidence="11">DNA 3'-5' helicase</fullName>
        <ecNumber evidence="11">5.6.2.4</ecNumber>
    </recommendedName>
</protein>
<dbReference type="Gene3D" id="1.10.10.10">
    <property type="entry name" value="Winged helix-like DNA-binding domain superfamily/Winged helix DNA-binding domain"/>
    <property type="match status" value="1"/>
</dbReference>
<keyword evidence="6" id="KW-0067">ATP-binding</keyword>
<organism evidence="16 17">
    <name type="scientific">Lachnellula suecica</name>
    <dbReference type="NCBI Taxonomy" id="602035"/>
    <lineage>
        <taxon>Eukaryota</taxon>
        <taxon>Fungi</taxon>
        <taxon>Dikarya</taxon>
        <taxon>Ascomycota</taxon>
        <taxon>Pezizomycotina</taxon>
        <taxon>Leotiomycetes</taxon>
        <taxon>Helotiales</taxon>
        <taxon>Lachnaceae</taxon>
        <taxon>Lachnellula</taxon>
    </lineage>
</organism>
<reference evidence="16 17" key="1">
    <citation type="submission" date="2018-05" db="EMBL/GenBank/DDBJ databases">
        <title>Genome sequencing and assembly of the regulated plant pathogen Lachnellula willkommii and related sister species for the development of diagnostic species identification markers.</title>
        <authorList>
            <person name="Giroux E."/>
            <person name="Bilodeau G."/>
        </authorList>
    </citation>
    <scope>NUCLEOTIDE SEQUENCE [LARGE SCALE GENOMIC DNA]</scope>
    <source>
        <strain evidence="16 17">CBS 268.59</strain>
    </source>
</reference>
<dbReference type="GO" id="GO:0005634">
    <property type="term" value="C:nucleus"/>
    <property type="evidence" value="ECO:0007669"/>
    <property type="project" value="UniProtKB-SubCell"/>
</dbReference>
<dbReference type="EMBL" id="QGMK01000590">
    <property type="protein sequence ID" value="TVY80885.1"/>
    <property type="molecule type" value="Genomic_DNA"/>
</dbReference>
<feature type="region of interest" description="Disordered" evidence="12">
    <location>
        <begin position="1410"/>
        <end position="1487"/>
    </location>
</feature>
<dbReference type="GO" id="GO:0000724">
    <property type="term" value="P:double-strand break repair via homologous recombination"/>
    <property type="evidence" value="ECO:0007669"/>
    <property type="project" value="TreeGrafter"/>
</dbReference>
<feature type="region of interest" description="Disordered" evidence="12">
    <location>
        <begin position="330"/>
        <end position="510"/>
    </location>
</feature>
<keyword evidence="3" id="KW-0547">Nucleotide-binding</keyword>
<dbReference type="PANTHER" id="PTHR13710:SF153">
    <property type="entry name" value="RECQ-LIKE DNA HELICASE BLM"/>
    <property type="match status" value="1"/>
</dbReference>
<evidence type="ECO:0000313" key="17">
    <source>
        <dbReference type="Proteomes" id="UP000469558"/>
    </source>
</evidence>
<dbReference type="Pfam" id="PF00271">
    <property type="entry name" value="Helicase_C"/>
    <property type="match status" value="1"/>
</dbReference>
<dbReference type="SUPFAM" id="SSF52540">
    <property type="entry name" value="P-loop containing nucleoside triphosphate hydrolases"/>
    <property type="match status" value="2"/>
</dbReference>
<comment type="catalytic activity">
    <reaction evidence="10">
        <text>Couples ATP hydrolysis with the unwinding of duplex DNA by translocating in the 3'-5' direction.</text>
        <dbReference type="EC" id="5.6.2.4"/>
    </reaction>
</comment>
<evidence type="ECO:0000256" key="3">
    <source>
        <dbReference type="ARBA" id="ARBA00022741"/>
    </source>
</evidence>
<comment type="caution">
    <text evidence="16">The sequence shown here is derived from an EMBL/GenBank/DDBJ whole genome shotgun (WGS) entry which is preliminary data.</text>
</comment>
<dbReference type="GO" id="GO:0043138">
    <property type="term" value="F:3'-5' DNA helicase activity"/>
    <property type="evidence" value="ECO:0007669"/>
    <property type="project" value="UniProtKB-EC"/>
</dbReference>
<dbReference type="InterPro" id="IPR036388">
    <property type="entry name" value="WH-like_DNA-bd_sf"/>
</dbReference>
<evidence type="ECO:0000256" key="4">
    <source>
        <dbReference type="ARBA" id="ARBA00022801"/>
    </source>
</evidence>
<evidence type="ECO:0000256" key="12">
    <source>
        <dbReference type="SAM" id="MobiDB-lite"/>
    </source>
</evidence>
<feature type="domain" description="Helicase C-terminal" evidence="15">
    <location>
        <begin position="1112"/>
        <end position="1260"/>
    </location>
</feature>
<dbReference type="InterPro" id="IPR032284">
    <property type="entry name" value="RecQ_Zn-bd"/>
</dbReference>
<keyword evidence="7" id="KW-0238">DNA-binding</keyword>
<dbReference type="InterPro" id="IPR001650">
    <property type="entry name" value="Helicase_C-like"/>
</dbReference>
<dbReference type="InterPro" id="IPR027417">
    <property type="entry name" value="P-loop_NTPase"/>
</dbReference>
<dbReference type="PROSITE" id="PS51192">
    <property type="entry name" value="HELICASE_ATP_BIND_1"/>
    <property type="match status" value="1"/>
</dbReference>
<feature type="compositionally biased region" description="Gly residues" evidence="12">
    <location>
        <begin position="1746"/>
        <end position="1760"/>
    </location>
</feature>
<sequence length="1760" mass="194978">MTRHNLDDHISWLLSHKVTPPAGVPAASSTRTIAAEPTEVEDLEEEIEELQRVPPTPVASRPIPQVVNVVQAHAFLRPSLPSSIAPQPQLRDPPNKLSDGSMGKLASASRPTRPGLVSQNQLGTPASTITSNSTLTESYTKSLQANISTPSSKPPTNPLKLKAVQTPYTPRQTPQIDLKNVQIMDLTGDDGNPTSRSSSTDGFGEPVTLWREDSASRAEPLVPSRPRVSKKRKSDEISVVSPRRRYDGDRKVELNTRAQSDSFDEFMDIDDLEYQIPNPQRNQPVSEKPHATSVRPTVEQPDAEDSVEEYQITETISRVETRTRKGISRVPSVTELSAARITPPGPPPLPRAESRTTPRVTGTTPKSRSTVQVAASPLMKSESPSPQKIQKRRLQRTIKDSDDEEDMSDVEKTASCSPWAAGKNSPRVVNTPKKSRLQNLPEFELRSPRLKDARDSKPRTGSPLRPISRNIAANQENAASPFHHDSPTKIASTHDAAFPQSSESAPPSTLSVDDRKLAAICLMRPETLVTYRTRIQNLVDQNAVASMHYMDQGNRTPQSLIDERKALLEKRKAYDNLGSLGERYKPLMLEKKNVAREIYELTEAGLDTNRQDDRMPILVQDIRKIENEAGQLLHASGAISDGYGTGTDIDRDSVPPGASVKTADGVGSFNSRSSTMGSAQIVLQTQVPSLQQRLPLSSNQYLKDELVPEPYSKSGIIQNAGHMSRQSPSPVRQANLPRSFAEQEPRFGAPEKLASPTRVLRQPDFYRNPTPTDYGFDEDDFDALNALDEEELHQTLKPKERIHDDVEDDYGDGDDDADMVEFAQEVERRQSFVKPVENRTSRKTTTSESSKPVAPVGKTMYTTVDSAHASMMKHPWSKDVKRALRERFGLQGFRQNQLEAINATLSGKDTFVLMPTGGGKSLCYQLPAVVQSGKTKGITVVISPLLSLMYDQVEHLKHRKIQAFLMNGDTSNAERRVIFNGLRERLPEQFIQLLYLTPEMVGKSAAIIDALVEVHRKKKLARIVIDEAHCVSQWGHDFRPEYQTLGRLRSKFPGVPFIALTATATENVKADCIINLGMAGCEEYKQSFNRPNLTYEVRPKKGKGSTKEMVDGISDLILTKYKDQSGIIYFMSKQNCEDLAEQLRTKGIKAHHFHADLDPSLKASVQQDWQAGKWQVVVATVAFGMGIDKADVRFVIHASIPKSLEGYYQETGRAGRDGKPSGCYLYYGYQDTQPLRYFITKSEGSPVVKDRQREMLKRMVQFCDNRNDCRRVNVLAYFGEVFAKEDCNHRCDNCNSDAVFVQKDFTTQAQHAVKLVQNVGSETLTLLQAVDILRGGKNAKVKDIDEYGAVSDLPRGEVERIFQKLVAEDGLKEKVVVKASFAHTYIESGLRSWDYLSGRSKLLLNVKVSGSPTGTVKPGNKSSKNAGGPSTARQTQPPSTIFTSPASPSSRRTQHKGKSRYVPSDDDDFGFDEPAFEPRPNLGRQARRALPMGPPITSAGNINDLPQVHRVSVIQFVGAAQKAEEKLRNQNDDHGRAYFTENEFREMAIRWTLTLDDMRQIPGINQDRVNRYGKKFLPLIKEYYSNYDDMTSNNDDRDIDENHQNVIDISSDDASDGDAEDDDNISQGEQSQYFQPANVRAFNAQFAEAQSQGQKEPRRQYPEDESPKKSRGGYGGKSKSRGGFRKRGGRQSSGSASGGGSNFRGGRSNSGVSKRGSNRKSSGSAKNASASTSTGNKNATIMQSFGRGGGMRGGIGMMPT</sequence>
<dbReference type="SMART" id="SM00490">
    <property type="entry name" value="HELICc"/>
    <property type="match status" value="1"/>
</dbReference>
<dbReference type="InterPro" id="IPR002121">
    <property type="entry name" value="HRDC_dom"/>
</dbReference>
<dbReference type="PROSITE" id="PS50967">
    <property type="entry name" value="HRDC"/>
    <property type="match status" value="1"/>
</dbReference>
<dbReference type="Pfam" id="PF16124">
    <property type="entry name" value="RecQ_Zn_bind"/>
    <property type="match status" value="1"/>
</dbReference>
<evidence type="ECO:0000256" key="6">
    <source>
        <dbReference type="ARBA" id="ARBA00022840"/>
    </source>
</evidence>
<dbReference type="FunFam" id="3.40.50.300:FF:001975">
    <property type="entry name" value="ATP-dependent DNA helicase"/>
    <property type="match status" value="1"/>
</dbReference>
<dbReference type="FunFam" id="3.40.50.300:FF:000537">
    <property type="entry name" value="Bloom syndrome RecQ-like helicase"/>
    <property type="match status" value="1"/>
</dbReference>
<evidence type="ECO:0000259" key="14">
    <source>
        <dbReference type="PROSITE" id="PS51192"/>
    </source>
</evidence>
<gene>
    <name evidence="16" type="primary">rqh1_1</name>
    <name evidence="16" type="ORF">LSUE1_G007678</name>
</gene>
<comment type="similarity">
    <text evidence="2">Belongs to the helicase family. RecQ subfamily.</text>
</comment>
<dbReference type="SMART" id="SM00956">
    <property type="entry name" value="RQC"/>
    <property type="match status" value="1"/>
</dbReference>
<dbReference type="Gene3D" id="3.40.50.300">
    <property type="entry name" value="P-loop containing nucleotide triphosphate hydrolases"/>
    <property type="match status" value="2"/>
</dbReference>
<dbReference type="InterPro" id="IPR014001">
    <property type="entry name" value="Helicase_ATP-bd"/>
</dbReference>
<evidence type="ECO:0000313" key="16">
    <source>
        <dbReference type="EMBL" id="TVY80885.1"/>
    </source>
</evidence>
<feature type="region of interest" description="Disordered" evidence="12">
    <location>
        <begin position="80"/>
        <end position="161"/>
    </location>
</feature>
<feature type="compositionally biased region" description="Polar residues" evidence="12">
    <location>
        <begin position="1410"/>
        <end position="1425"/>
    </location>
</feature>
<evidence type="ECO:0000256" key="7">
    <source>
        <dbReference type="ARBA" id="ARBA00023125"/>
    </source>
</evidence>
<keyword evidence="8" id="KW-0413">Isomerase</keyword>
<keyword evidence="5 16" id="KW-0347">Helicase</keyword>
<dbReference type="GO" id="GO:0016787">
    <property type="term" value="F:hydrolase activity"/>
    <property type="evidence" value="ECO:0007669"/>
    <property type="project" value="UniProtKB-KW"/>
</dbReference>
<dbReference type="InterPro" id="IPR044876">
    <property type="entry name" value="HRDC_dom_sf"/>
</dbReference>
<dbReference type="EC" id="5.6.2.4" evidence="11"/>
<dbReference type="NCBIfam" id="TIGR00614">
    <property type="entry name" value="recQ_fam"/>
    <property type="match status" value="1"/>
</dbReference>
<dbReference type="GO" id="GO:0005737">
    <property type="term" value="C:cytoplasm"/>
    <property type="evidence" value="ECO:0007669"/>
    <property type="project" value="TreeGrafter"/>
</dbReference>
<evidence type="ECO:0000256" key="10">
    <source>
        <dbReference type="ARBA" id="ARBA00034617"/>
    </source>
</evidence>
<keyword evidence="9" id="KW-0539">Nucleus</keyword>
<dbReference type="OrthoDB" id="10261556at2759"/>
<dbReference type="GO" id="GO:0009378">
    <property type="term" value="F:four-way junction helicase activity"/>
    <property type="evidence" value="ECO:0007669"/>
    <property type="project" value="TreeGrafter"/>
</dbReference>
<evidence type="ECO:0000256" key="11">
    <source>
        <dbReference type="ARBA" id="ARBA00034808"/>
    </source>
</evidence>
<keyword evidence="4" id="KW-0378">Hydrolase</keyword>
<dbReference type="Pfam" id="PF09382">
    <property type="entry name" value="RQC"/>
    <property type="match status" value="1"/>
</dbReference>
<feature type="region of interest" description="Disordered" evidence="12">
    <location>
        <begin position="1647"/>
        <end position="1760"/>
    </location>
</feature>
<accession>A0A8T9C5C1</accession>
<dbReference type="SUPFAM" id="SSF47819">
    <property type="entry name" value="HRDC-like"/>
    <property type="match status" value="1"/>
</dbReference>
<keyword evidence="17" id="KW-1185">Reference proteome</keyword>
<feature type="compositionally biased region" description="Polar residues" evidence="12">
    <location>
        <begin position="499"/>
        <end position="510"/>
    </location>
</feature>
<dbReference type="InterPro" id="IPR018982">
    <property type="entry name" value="RQC_domain"/>
</dbReference>
<dbReference type="GO" id="GO:0005694">
    <property type="term" value="C:chromosome"/>
    <property type="evidence" value="ECO:0007669"/>
    <property type="project" value="TreeGrafter"/>
</dbReference>
<evidence type="ECO:0000256" key="8">
    <source>
        <dbReference type="ARBA" id="ARBA00023235"/>
    </source>
</evidence>
<evidence type="ECO:0000259" key="13">
    <source>
        <dbReference type="PROSITE" id="PS50967"/>
    </source>
</evidence>
<feature type="compositionally biased region" description="Low complexity" evidence="12">
    <location>
        <begin position="1704"/>
        <end position="1736"/>
    </location>
</feature>
<evidence type="ECO:0000259" key="15">
    <source>
        <dbReference type="PROSITE" id="PS51194"/>
    </source>
</evidence>
<feature type="compositionally biased region" description="Polar residues" evidence="12">
    <location>
        <begin position="355"/>
        <end position="373"/>
    </location>
</feature>
<proteinExistence type="inferred from homology"/>
<feature type="region of interest" description="Disordered" evidence="12">
    <location>
        <begin position="834"/>
        <end position="855"/>
    </location>
</feature>
<dbReference type="Proteomes" id="UP000469558">
    <property type="component" value="Unassembled WGS sequence"/>
</dbReference>
<dbReference type="PROSITE" id="PS51194">
    <property type="entry name" value="HELICASE_CTER"/>
    <property type="match status" value="1"/>
</dbReference>